<dbReference type="Pfam" id="PF01168">
    <property type="entry name" value="Ala_racemase_N"/>
    <property type="match status" value="1"/>
</dbReference>
<accession>A0A4Q1S9W1</accession>
<comment type="function">
    <text evidence="2">Pyridoxal 5'-phosphate (PLP)-binding protein, which is involved in PLP homeostasis.</text>
</comment>
<evidence type="ECO:0000256" key="2">
    <source>
        <dbReference type="HAMAP-Rule" id="MF_02087"/>
    </source>
</evidence>
<dbReference type="InterPro" id="IPR001608">
    <property type="entry name" value="Ala_racemase_N"/>
</dbReference>
<dbReference type="EMBL" id="SDMK01000004">
    <property type="protein sequence ID" value="RXS93715.1"/>
    <property type="molecule type" value="Genomic_DNA"/>
</dbReference>
<dbReference type="PANTHER" id="PTHR10146">
    <property type="entry name" value="PROLINE SYNTHETASE CO-TRANSCRIBED BACTERIAL HOMOLOG PROTEIN"/>
    <property type="match status" value="1"/>
</dbReference>
<dbReference type="Proteomes" id="UP000290253">
    <property type="component" value="Unassembled WGS sequence"/>
</dbReference>
<reference evidence="6 7" key="1">
    <citation type="journal article" date="2016" name="Int. J. Syst. Evol. Microbiol.">
        <title>Acidipila dinghuensis sp. nov., an acidobacterium isolated from forest soil.</title>
        <authorList>
            <person name="Jiang Y.W."/>
            <person name="Wang J."/>
            <person name="Chen M.H."/>
            <person name="Lv Y.Y."/>
            <person name="Qiu L.H."/>
        </authorList>
    </citation>
    <scope>NUCLEOTIDE SEQUENCE [LARGE SCALE GENOMIC DNA]</scope>
    <source>
        <strain evidence="6 7">DHOF10</strain>
    </source>
</reference>
<evidence type="ECO:0000313" key="7">
    <source>
        <dbReference type="Proteomes" id="UP000290253"/>
    </source>
</evidence>
<evidence type="ECO:0000313" key="6">
    <source>
        <dbReference type="EMBL" id="RXS93715.1"/>
    </source>
</evidence>
<organism evidence="6 7">
    <name type="scientific">Silvibacterium dinghuense</name>
    <dbReference type="NCBI Taxonomy" id="1560006"/>
    <lineage>
        <taxon>Bacteria</taxon>
        <taxon>Pseudomonadati</taxon>
        <taxon>Acidobacteriota</taxon>
        <taxon>Terriglobia</taxon>
        <taxon>Terriglobales</taxon>
        <taxon>Acidobacteriaceae</taxon>
        <taxon>Silvibacterium</taxon>
    </lineage>
</organism>
<dbReference type="GO" id="GO:0030170">
    <property type="term" value="F:pyridoxal phosphate binding"/>
    <property type="evidence" value="ECO:0007669"/>
    <property type="project" value="UniProtKB-UniRule"/>
</dbReference>
<comment type="similarity">
    <text evidence="2 4">Belongs to the pyridoxal phosphate-binding protein YggS/PROSC family.</text>
</comment>
<dbReference type="FunFam" id="3.20.20.10:FF:000018">
    <property type="entry name" value="Pyridoxal phosphate homeostasis protein"/>
    <property type="match status" value="1"/>
</dbReference>
<comment type="caution">
    <text evidence="6">The sequence shown here is derived from an EMBL/GenBank/DDBJ whole genome shotgun (WGS) entry which is preliminary data.</text>
</comment>
<gene>
    <name evidence="6" type="ORF">ESZ00_16835</name>
</gene>
<dbReference type="SUPFAM" id="SSF51419">
    <property type="entry name" value="PLP-binding barrel"/>
    <property type="match status" value="1"/>
</dbReference>
<keyword evidence="1 2" id="KW-0663">Pyridoxal phosphate</keyword>
<dbReference type="HAMAP" id="MF_02087">
    <property type="entry name" value="PLP_homeostasis"/>
    <property type="match status" value="1"/>
</dbReference>
<dbReference type="PANTHER" id="PTHR10146:SF14">
    <property type="entry name" value="PYRIDOXAL PHOSPHATE HOMEOSTASIS PROTEIN"/>
    <property type="match status" value="1"/>
</dbReference>
<proteinExistence type="inferred from homology"/>
<dbReference type="NCBIfam" id="TIGR00044">
    <property type="entry name" value="YggS family pyridoxal phosphate-dependent enzyme"/>
    <property type="match status" value="1"/>
</dbReference>
<keyword evidence="7" id="KW-1185">Reference proteome</keyword>
<evidence type="ECO:0000256" key="3">
    <source>
        <dbReference type="PIRSR" id="PIRSR004848-1"/>
    </source>
</evidence>
<comment type="cofactor">
    <cofactor evidence="3">
        <name>pyridoxal 5'-phosphate</name>
        <dbReference type="ChEBI" id="CHEBI:597326"/>
    </cofactor>
</comment>
<dbReference type="CDD" id="cd00635">
    <property type="entry name" value="PLPDE_III_YBL036c_like"/>
    <property type="match status" value="1"/>
</dbReference>
<dbReference type="PIRSF" id="PIRSF004848">
    <property type="entry name" value="YBL036c_PLPDEIII"/>
    <property type="match status" value="1"/>
</dbReference>
<dbReference type="AlphaFoldDB" id="A0A4Q1S9W1"/>
<dbReference type="Gene3D" id="3.20.20.10">
    <property type="entry name" value="Alanine racemase"/>
    <property type="match status" value="1"/>
</dbReference>
<evidence type="ECO:0000259" key="5">
    <source>
        <dbReference type="Pfam" id="PF01168"/>
    </source>
</evidence>
<evidence type="ECO:0000256" key="1">
    <source>
        <dbReference type="ARBA" id="ARBA00022898"/>
    </source>
</evidence>
<protein>
    <recommendedName>
        <fullName evidence="2">Pyridoxal phosphate homeostasis protein</fullName>
        <shortName evidence="2">PLP homeostasis protein</shortName>
    </recommendedName>
</protein>
<feature type="domain" description="Alanine racemase N-terminal" evidence="5">
    <location>
        <begin position="11"/>
        <end position="237"/>
    </location>
</feature>
<dbReference type="RefSeq" id="WP_129209485.1">
    <property type="nucleotide sequence ID" value="NZ_BMGU01000002.1"/>
</dbReference>
<dbReference type="OrthoDB" id="9804072at2"/>
<dbReference type="InterPro" id="IPR011078">
    <property type="entry name" value="PyrdxlP_homeostasis"/>
</dbReference>
<evidence type="ECO:0000256" key="4">
    <source>
        <dbReference type="RuleBase" id="RU004514"/>
    </source>
</evidence>
<sequence length="243" mass="26485">MSTFAERLAIIEERIAAACRRAGRSRDEVRLMAVSKTHPAEALEEAVAAGVRLFGENRVQEFERKKESLTTAVRAGAEREGIEVHLIGHLQSNKTAKAAKLFSGVDTVDSVKVAERLSEAALALGVRLPILVEIKLSGEAAKTGASPDSDELRMLFERAADLEGIEVRGVMTVPPLDDNPETARACFRQLRSLKEGWAQTYPKLSFEELSMGMSGDFEIGIEEGSTLVRIGTALFGKREYPVA</sequence>
<name>A0A4Q1S9W1_9BACT</name>
<dbReference type="InterPro" id="IPR029066">
    <property type="entry name" value="PLP-binding_barrel"/>
</dbReference>
<feature type="modified residue" description="N6-(pyridoxal phosphate)lysine" evidence="2 3">
    <location>
        <position position="36"/>
    </location>
</feature>